<keyword evidence="7" id="KW-0539">Nucleus</keyword>
<dbReference type="EMBL" id="VIIS01000647">
    <property type="protein sequence ID" value="KAF0306643.1"/>
    <property type="molecule type" value="Genomic_DNA"/>
</dbReference>
<keyword evidence="10" id="KW-1185">Reference proteome</keyword>
<sequence>MELNIARIALSTTRIRVEQERRRARRRYWVAEVLQRRQARGEFFNLVQELRAVDPDRHHAYFRMSRETFDLLLAKIGPSITRQRTNFREPIDPAQRLAVTLRYLASGMEFSALAPCYRLGEKTVRAIVYDTCAAIIAILGPEAIDQRGTTLPSVIVADEAFPLTVHMMRPYPGRTESRLGAPATIFNYRLSRARRVVENAFGILSQTWRIFRRPLNVNPEHACTIVRTACILHNYVRDQGQADSQQPQQADASGEQVGGLCELGRLGANNFTREAERIRDQFARYFMAEGAVPWQDAAVGQ</sequence>
<name>A0A6A4WKJ9_AMPAM</name>
<keyword evidence="5" id="KW-0479">Metal-binding</keyword>
<dbReference type="InterPro" id="IPR027806">
    <property type="entry name" value="HARBI1_dom"/>
</dbReference>
<evidence type="ECO:0000256" key="4">
    <source>
        <dbReference type="ARBA" id="ARBA00022722"/>
    </source>
</evidence>
<dbReference type="OrthoDB" id="6378447at2759"/>
<evidence type="ECO:0000259" key="8">
    <source>
        <dbReference type="Pfam" id="PF13359"/>
    </source>
</evidence>
<comment type="caution">
    <text evidence="9">The sequence shown here is derived from an EMBL/GenBank/DDBJ whole genome shotgun (WGS) entry which is preliminary data.</text>
</comment>
<gene>
    <name evidence="9" type="ORF">FJT64_002391</name>
</gene>
<evidence type="ECO:0000313" key="10">
    <source>
        <dbReference type="Proteomes" id="UP000440578"/>
    </source>
</evidence>
<proteinExistence type="inferred from homology"/>
<dbReference type="GO" id="GO:0046872">
    <property type="term" value="F:metal ion binding"/>
    <property type="evidence" value="ECO:0007669"/>
    <property type="project" value="UniProtKB-KW"/>
</dbReference>
<evidence type="ECO:0000256" key="1">
    <source>
        <dbReference type="ARBA" id="ARBA00001968"/>
    </source>
</evidence>
<dbReference type="GO" id="GO:0005634">
    <property type="term" value="C:nucleus"/>
    <property type="evidence" value="ECO:0007669"/>
    <property type="project" value="UniProtKB-SubCell"/>
</dbReference>
<dbReference type="GO" id="GO:0004518">
    <property type="term" value="F:nuclease activity"/>
    <property type="evidence" value="ECO:0007669"/>
    <property type="project" value="UniProtKB-KW"/>
</dbReference>
<comment type="subcellular location">
    <subcellularLocation>
        <location evidence="2">Nucleus</location>
    </subcellularLocation>
</comment>
<reference evidence="9 10" key="1">
    <citation type="submission" date="2019-07" db="EMBL/GenBank/DDBJ databases">
        <title>Draft genome assembly of a fouling barnacle, Amphibalanus amphitrite (Darwin, 1854): The first reference genome for Thecostraca.</title>
        <authorList>
            <person name="Kim W."/>
        </authorList>
    </citation>
    <scope>NUCLEOTIDE SEQUENCE [LARGE SCALE GENOMIC DNA]</scope>
    <source>
        <strain evidence="9">SNU_AA5</strain>
        <tissue evidence="9">Soma without cirri and trophi</tissue>
    </source>
</reference>
<dbReference type="Pfam" id="PF13359">
    <property type="entry name" value="DDE_Tnp_4"/>
    <property type="match status" value="1"/>
</dbReference>
<comment type="cofactor">
    <cofactor evidence="1">
        <name>a divalent metal cation</name>
        <dbReference type="ChEBI" id="CHEBI:60240"/>
    </cofactor>
</comment>
<evidence type="ECO:0000256" key="6">
    <source>
        <dbReference type="ARBA" id="ARBA00022801"/>
    </source>
</evidence>
<dbReference type="Proteomes" id="UP000440578">
    <property type="component" value="Unassembled WGS sequence"/>
</dbReference>
<evidence type="ECO:0000256" key="3">
    <source>
        <dbReference type="ARBA" id="ARBA00006958"/>
    </source>
</evidence>
<comment type="similarity">
    <text evidence="3">Belongs to the HARBI1 family.</text>
</comment>
<evidence type="ECO:0000313" key="9">
    <source>
        <dbReference type="EMBL" id="KAF0306643.1"/>
    </source>
</evidence>
<evidence type="ECO:0000256" key="7">
    <source>
        <dbReference type="ARBA" id="ARBA00023242"/>
    </source>
</evidence>
<organism evidence="9 10">
    <name type="scientific">Amphibalanus amphitrite</name>
    <name type="common">Striped barnacle</name>
    <name type="synonym">Balanus amphitrite</name>
    <dbReference type="NCBI Taxonomy" id="1232801"/>
    <lineage>
        <taxon>Eukaryota</taxon>
        <taxon>Metazoa</taxon>
        <taxon>Ecdysozoa</taxon>
        <taxon>Arthropoda</taxon>
        <taxon>Crustacea</taxon>
        <taxon>Multicrustacea</taxon>
        <taxon>Cirripedia</taxon>
        <taxon>Thoracica</taxon>
        <taxon>Thoracicalcarea</taxon>
        <taxon>Balanomorpha</taxon>
        <taxon>Balanoidea</taxon>
        <taxon>Balanidae</taxon>
        <taxon>Amphibalaninae</taxon>
        <taxon>Amphibalanus</taxon>
    </lineage>
</organism>
<dbReference type="InterPro" id="IPR045249">
    <property type="entry name" value="HARBI1-like"/>
</dbReference>
<protein>
    <recommendedName>
        <fullName evidence="8">DDE Tnp4 domain-containing protein</fullName>
    </recommendedName>
</protein>
<dbReference type="PANTHER" id="PTHR22930:SF269">
    <property type="entry name" value="NUCLEASE HARBI1-LIKE PROTEIN"/>
    <property type="match status" value="1"/>
</dbReference>
<feature type="domain" description="DDE Tnp4" evidence="8">
    <location>
        <begin position="150"/>
        <end position="234"/>
    </location>
</feature>
<evidence type="ECO:0000256" key="5">
    <source>
        <dbReference type="ARBA" id="ARBA00022723"/>
    </source>
</evidence>
<dbReference type="GO" id="GO:0016787">
    <property type="term" value="F:hydrolase activity"/>
    <property type="evidence" value="ECO:0007669"/>
    <property type="project" value="UniProtKB-KW"/>
</dbReference>
<evidence type="ECO:0000256" key="2">
    <source>
        <dbReference type="ARBA" id="ARBA00004123"/>
    </source>
</evidence>
<keyword evidence="4" id="KW-0540">Nuclease</keyword>
<dbReference type="PANTHER" id="PTHR22930">
    <property type="match status" value="1"/>
</dbReference>
<accession>A0A6A4WKJ9</accession>
<keyword evidence="6" id="KW-0378">Hydrolase</keyword>
<dbReference type="AlphaFoldDB" id="A0A6A4WKJ9"/>